<evidence type="ECO:0000256" key="6">
    <source>
        <dbReference type="ARBA" id="ARBA00023163"/>
    </source>
</evidence>
<name>A0A8K0XA19_9PEZI</name>
<feature type="region of interest" description="Disordered" evidence="9">
    <location>
        <begin position="1"/>
        <end position="45"/>
    </location>
</feature>
<dbReference type="AlphaFoldDB" id="A0A8K0XA19"/>
<dbReference type="SMART" id="SM00320">
    <property type="entry name" value="WD40"/>
    <property type="match status" value="2"/>
</dbReference>
<reference evidence="10" key="1">
    <citation type="journal article" date="2021" name="Nat. Commun.">
        <title>Genetic determinants of endophytism in the Arabidopsis root mycobiome.</title>
        <authorList>
            <person name="Mesny F."/>
            <person name="Miyauchi S."/>
            <person name="Thiergart T."/>
            <person name="Pickel B."/>
            <person name="Atanasova L."/>
            <person name="Karlsson M."/>
            <person name="Huettel B."/>
            <person name="Barry K.W."/>
            <person name="Haridas S."/>
            <person name="Chen C."/>
            <person name="Bauer D."/>
            <person name="Andreopoulos W."/>
            <person name="Pangilinan J."/>
            <person name="LaButti K."/>
            <person name="Riley R."/>
            <person name="Lipzen A."/>
            <person name="Clum A."/>
            <person name="Drula E."/>
            <person name="Henrissat B."/>
            <person name="Kohler A."/>
            <person name="Grigoriev I.V."/>
            <person name="Martin F.M."/>
            <person name="Hacquard S."/>
        </authorList>
    </citation>
    <scope>NUCLEOTIDE SEQUENCE</scope>
    <source>
        <strain evidence="10">MPI-CAGE-AT-0016</strain>
    </source>
</reference>
<dbReference type="Gene3D" id="2.130.10.10">
    <property type="entry name" value="YVTN repeat-like/Quinoprotein amine dehydrogenase"/>
    <property type="match status" value="2"/>
</dbReference>
<dbReference type="InterPro" id="IPR036322">
    <property type="entry name" value="WD40_repeat_dom_sf"/>
</dbReference>
<proteinExistence type="predicted"/>
<sequence>MAGKTGHQADSEKKRKRADTQEKDRNAKRHRQQEQQASKKAAKMVSDAADLKDKALKVLKGLNAEIPAEALANGQNIFVEQAEIPDKQWALSAPVGGRIADVDPVFSVDEKHLIVTQNTSLQVYSVADSHLVRQISLPIATKGKDGQNRITAAIVSTWLSPNEPNFVWIACSDGRLWKVDWQHGSAPEDTLAVKSDNIQDMAVCSMKLGKTYTDVLYIAEAKKQECTITAYYRSKKSLVNNVVYRTQHPDQRINLVRASSDGKYVVGATADSLLVGVVQVGESGAGLESEFYAFDTPDLVSTLDLRVTPKNSVASTPKKQSKKLALFDVVDLIVGCARGGMLIYNDIINTAQAVRGAKSKSKKEEIQARKFHWHRRAVHSLKWSRDGHYMISGGSENTLVLWQVDTGKTTPLPHLSGSVENIVVSPSGSSYAVHLDDNSVMILTTSEMKPTFYISGLQTAARYFAPPKDSLVMRLSDAVREVRNPVPAAVNPQNPSQLHICVGAGQQAVMSGSQQSAPILQSFDLDTLRSQSRQALARTQPTDVNITTKGNAISEPTVTHLAFSSNGKYMASVDDWQPPMRDIENMSAETRQRFLRDRREIFLKFWAVGEEGEQLALTSRINSPHATSRPEPVLALVADPTSSKFATLGDDGLVKIWSFKTRQFDGVTSKDAKGETLQSWSCIHTISLGGHVGADVLMTLDGNKAGARSGAMCYSTDGSTLFVAFGAEGDGGVHAVDTRTGKVKVAMRGLWRGKIRHIEAVSSLIITLSDDLRVYDAITEETMFGIRLPKWADPALSRFAHLALDRRSNTVAVVAPGKYSSDILVFDPEENRSLCVDKIPHRIISLVSSPMSTGFIAVDDAAQLWTISRASDEHAVAIARPLEELRLADVVVEEGDLTKSGITLLDGDEEDEASDDEGEANGERMEVDDQEDETHAAIISRQKLAELFDTGPAFTMPAVEELFDKFTELLALKPLPASSK</sequence>
<comment type="subcellular location">
    <subcellularLocation>
        <location evidence="1">Nucleus</location>
        <location evidence="1">Nucleolus</location>
    </subcellularLocation>
</comment>
<evidence type="ECO:0000256" key="2">
    <source>
        <dbReference type="ARBA" id="ARBA00022517"/>
    </source>
</evidence>
<evidence type="ECO:0000313" key="10">
    <source>
        <dbReference type="EMBL" id="KAH7375650.1"/>
    </source>
</evidence>
<evidence type="ECO:0000256" key="7">
    <source>
        <dbReference type="ARBA" id="ARBA00023242"/>
    </source>
</evidence>
<feature type="region of interest" description="Disordered" evidence="9">
    <location>
        <begin position="901"/>
        <end position="935"/>
    </location>
</feature>
<evidence type="ECO:0000256" key="8">
    <source>
        <dbReference type="PROSITE-ProRule" id="PRU00221"/>
    </source>
</evidence>
<dbReference type="InterPro" id="IPR001680">
    <property type="entry name" value="WD40_rpt"/>
</dbReference>
<dbReference type="Proteomes" id="UP000813385">
    <property type="component" value="Unassembled WGS sequence"/>
</dbReference>
<dbReference type="GO" id="GO:0045943">
    <property type="term" value="P:positive regulation of transcription by RNA polymerase I"/>
    <property type="evidence" value="ECO:0007669"/>
    <property type="project" value="InterPro"/>
</dbReference>
<accession>A0A8K0XA19</accession>
<dbReference type="SUPFAM" id="SSF82171">
    <property type="entry name" value="DPP6 N-terminal domain-like"/>
    <property type="match status" value="1"/>
</dbReference>
<gene>
    <name evidence="10" type="ORF">B0T11DRAFT_249985</name>
</gene>
<dbReference type="GO" id="GO:2000234">
    <property type="term" value="P:positive regulation of rRNA processing"/>
    <property type="evidence" value="ECO:0007669"/>
    <property type="project" value="TreeGrafter"/>
</dbReference>
<keyword evidence="2" id="KW-0690">Ribosome biogenesis</keyword>
<feature type="compositionally biased region" description="Basic and acidic residues" evidence="9">
    <location>
        <begin position="7"/>
        <end position="25"/>
    </location>
</feature>
<feature type="compositionally biased region" description="Acidic residues" evidence="9">
    <location>
        <begin position="906"/>
        <end position="920"/>
    </location>
</feature>
<evidence type="ECO:0000256" key="4">
    <source>
        <dbReference type="ARBA" id="ARBA00022574"/>
    </source>
</evidence>
<dbReference type="PANTHER" id="PTHR44215:SF1">
    <property type="entry name" value="WD REPEAT-CONTAINING PROTEIN 75"/>
    <property type="match status" value="1"/>
</dbReference>
<dbReference type="PROSITE" id="PS50294">
    <property type="entry name" value="WD_REPEATS_REGION"/>
    <property type="match status" value="1"/>
</dbReference>
<dbReference type="OrthoDB" id="4096at2759"/>
<dbReference type="SUPFAM" id="SSF50978">
    <property type="entry name" value="WD40 repeat-like"/>
    <property type="match status" value="1"/>
</dbReference>
<keyword evidence="4 8" id="KW-0853">WD repeat</keyword>
<keyword evidence="5" id="KW-0677">Repeat</keyword>
<feature type="repeat" description="WD" evidence="8">
    <location>
        <begin position="626"/>
        <end position="661"/>
    </location>
</feature>
<organism evidence="10 11">
    <name type="scientific">Plectosphaerella cucumerina</name>
    <dbReference type="NCBI Taxonomy" id="40658"/>
    <lineage>
        <taxon>Eukaryota</taxon>
        <taxon>Fungi</taxon>
        <taxon>Dikarya</taxon>
        <taxon>Ascomycota</taxon>
        <taxon>Pezizomycotina</taxon>
        <taxon>Sordariomycetes</taxon>
        <taxon>Hypocreomycetidae</taxon>
        <taxon>Glomerellales</taxon>
        <taxon>Plectosphaerellaceae</taxon>
        <taxon>Plectosphaerella</taxon>
    </lineage>
</organism>
<feature type="repeat" description="WD" evidence="8">
    <location>
        <begin position="371"/>
        <end position="412"/>
    </location>
</feature>
<dbReference type="InterPro" id="IPR053826">
    <property type="entry name" value="WDR75"/>
</dbReference>
<evidence type="ECO:0000256" key="3">
    <source>
        <dbReference type="ARBA" id="ARBA00022552"/>
    </source>
</evidence>
<keyword evidence="7" id="KW-0539">Nucleus</keyword>
<keyword evidence="3" id="KW-0698">rRNA processing</keyword>
<dbReference type="GO" id="GO:0032040">
    <property type="term" value="C:small-subunit processome"/>
    <property type="evidence" value="ECO:0007669"/>
    <property type="project" value="InterPro"/>
</dbReference>
<dbReference type="InterPro" id="IPR015943">
    <property type="entry name" value="WD40/YVTN_repeat-like_dom_sf"/>
</dbReference>
<evidence type="ECO:0000256" key="9">
    <source>
        <dbReference type="SAM" id="MobiDB-lite"/>
    </source>
</evidence>
<keyword evidence="6" id="KW-0804">Transcription</keyword>
<comment type="caution">
    <text evidence="10">The sequence shown here is derived from an EMBL/GenBank/DDBJ whole genome shotgun (WGS) entry which is preliminary data.</text>
</comment>
<dbReference type="GO" id="GO:0003723">
    <property type="term" value="F:RNA binding"/>
    <property type="evidence" value="ECO:0007669"/>
    <property type="project" value="InterPro"/>
</dbReference>
<dbReference type="EMBL" id="JAGPXD010000001">
    <property type="protein sequence ID" value="KAH7375650.1"/>
    <property type="molecule type" value="Genomic_DNA"/>
</dbReference>
<dbReference type="Pfam" id="PF00400">
    <property type="entry name" value="WD40"/>
    <property type="match status" value="1"/>
</dbReference>
<dbReference type="PANTHER" id="PTHR44215">
    <property type="entry name" value="WD REPEAT-CONTAINING PROTEIN 75"/>
    <property type="match status" value="1"/>
</dbReference>
<evidence type="ECO:0000256" key="1">
    <source>
        <dbReference type="ARBA" id="ARBA00004604"/>
    </source>
</evidence>
<dbReference type="PROSITE" id="PS50082">
    <property type="entry name" value="WD_REPEATS_2"/>
    <property type="match status" value="2"/>
</dbReference>
<protein>
    <submittedName>
        <fullName evidence="10">Sporulation protein</fullName>
    </submittedName>
</protein>
<dbReference type="GO" id="GO:0006364">
    <property type="term" value="P:rRNA processing"/>
    <property type="evidence" value="ECO:0007669"/>
    <property type="project" value="UniProtKB-KW"/>
</dbReference>
<keyword evidence="11" id="KW-1185">Reference proteome</keyword>
<evidence type="ECO:0000256" key="5">
    <source>
        <dbReference type="ARBA" id="ARBA00022737"/>
    </source>
</evidence>
<evidence type="ECO:0000313" key="11">
    <source>
        <dbReference type="Proteomes" id="UP000813385"/>
    </source>
</evidence>